<reference evidence="10" key="1">
    <citation type="submission" date="2018-03" db="EMBL/GenBank/DDBJ databases">
        <authorList>
            <person name="Rodrigo-Torres L."/>
            <person name="Arahal R. D."/>
            <person name="Lucena T."/>
        </authorList>
    </citation>
    <scope>NUCLEOTIDE SEQUENCE [LARGE SCALE GENOMIC DNA]</scope>
    <source>
        <strain evidence="10">CECT 8811</strain>
    </source>
</reference>
<keyword evidence="6 7" id="KW-0472">Membrane</keyword>
<comment type="cofactor">
    <cofactor evidence="7">
        <name>FMN</name>
        <dbReference type="ChEBI" id="CHEBI:58210"/>
    </cofactor>
    <text evidence="7">Binds 1 FMN per subunit.</text>
</comment>
<gene>
    <name evidence="7 9" type="primary">msrQ</name>
    <name evidence="9" type="ORF">ALP8811_03270</name>
</gene>
<keyword evidence="7" id="KW-0285">Flavoprotein</keyword>
<dbReference type="HAMAP" id="MF_01207">
    <property type="entry name" value="MsrQ"/>
    <property type="match status" value="1"/>
</dbReference>
<keyword evidence="7" id="KW-1003">Cell membrane</keyword>
<feature type="transmembrane region" description="Helical" evidence="7">
    <location>
        <begin position="153"/>
        <end position="171"/>
    </location>
</feature>
<comment type="similarity">
    <text evidence="7">Belongs to the MsrQ family.</text>
</comment>
<evidence type="ECO:0000259" key="8">
    <source>
        <dbReference type="Pfam" id="PF01794"/>
    </source>
</evidence>
<evidence type="ECO:0000313" key="10">
    <source>
        <dbReference type="Proteomes" id="UP000244911"/>
    </source>
</evidence>
<feature type="transmembrane region" description="Helical" evidence="7">
    <location>
        <begin position="85"/>
        <end position="108"/>
    </location>
</feature>
<evidence type="ECO:0000256" key="7">
    <source>
        <dbReference type="HAMAP-Rule" id="MF_01207"/>
    </source>
</evidence>
<keyword evidence="7" id="KW-0288">FMN</keyword>
<dbReference type="NCBIfam" id="NF003833">
    <property type="entry name" value="PRK05419.1-5"/>
    <property type="match status" value="1"/>
</dbReference>
<comment type="cofactor">
    <cofactor evidence="7">
        <name>heme b</name>
        <dbReference type="ChEBI" id="CHEBI:60344"/>
    </cofactor>
    <text evidence="7">Binds 1 heme b (iron(II)-protoporphyrin IX) group per subunit.</text>
</comment>
<keyword evidence="10" id="KW-1185">Reference proteome</keyword>
<keyword evidence="3 7" id="KW-0812">Transmembrane</keyword>
<dbReference type="InterPro" id="IPR013130">
    <property type="entry name" value="Fe3_Rdtase_TM_dom"/>
</dbReference>
<dbReference type="PANTHER" id="PTHR36964">
    <property type="entry name" value="PROTEIN-METHIONINE-SULFOXIDE REDUCTASE HEME-BINDING SUBUNIT MSRQ"/>
    <property type="match status" value="1"/>
</dbReference>
<feature type="transmembrane region" description="Helical" evidence="7">
    <location>
        <begin position="16"/>
        <end position="36"/>
    </location>
</feature>
<comment type="subcellular location">
    <subcellularLocation>
        <location evidence="7">Cell membrane</location>
        <topology evidence="7">Multi-pass membrane protein</topology>
    </subcellularLocation>
    <subcellularLocation>
        <location evidence="1">Membrane</location>
        <topology evidence="1">Multi-pass membrane protein</topology>
    </subcellularLocation>
</comment>
<dbReference type="GO" id="GO:0005886">
    <property type="term" value="C:plasma membrane"/>
    <property type="evidence" value="ECO:0007669"/>
    <property type="project" value="UniProtKB-SubCell"/>
</dbReference>
<dbReference type="GO" id="GO:0020037">
    <property type="term" value="F:heme binding"/>
    <property type="evidence" value="ECO:0007669"/>
    <property type="project" value="UniProtKB-UniRule"/>
</dbReference>
<sequence>MFVKLADHLNSGLRKVPVWLVYALGATLPFWYLYLGLTGGLGVEPIKALEHELGELGLQALILGLAVTPLRAITGVNLIRLRRAIGVLTFFYVAAHLLVWLVLDVQILSEIWKDILKRPYITVGMAAFILMTPMAITSNNWSVRKLGPRWRKLHKLVYPTAALGGIHYIMVGKTWEAESLIYMAVILMLLGWRVYDSRKKQRSRAIHQGNSARPA</sequence>
<accession>A0A2R8ATY8</accession>
<keyword evidence="7" id="KW-0479">Metal-binding</keyword>
<dbReference type="GO" id="GO:0046872">
    <property type="term" value="F:metal ion binding"/>
    <property type="evidence" value="ECO:0007669"/>
    <property type="project" value="UniProtKB-KW"/>
</dbReference>
<dbReference type="PANTHER" id="PTHR36964:SF1">
    <property type="entry name" value="PROTEIN-METHIONINE-SULFOXIDE REDUCTASE HEME-BINDING SUBUNIT MSRQ"/>
    <property type="match status" value="1"/>
</dbReference>
<evidence type="ECO:0000256" key="2">
    <source>
        <dbReference type="ARBA" id="ARBA00022448"/>
    </source>
</evidence>
<organism evidence="9 10">
    <name type="scientific">Aliiroseovarius pelagivivens</name>
    <dbReference type="NCBI Taxonomy" id="1639690"/>
    <lineage>
        <taxon>Bacteria</taxon>
        <taxon>Pseudomonadati</taxon>
        <taxon>Pseudomonadota</taxon>
        <taxon>Alphaproteobacteria</taxon>
        <taxon>Rhodobacterales</taxon>
        <taxon>Paracoccaceae</taxon>
        <taxon>Aliiroseovarius</taxon>
    </lineage>
</organism>
<feature type="transmembrane region" description="Helical" evidence="7">
    <location>
        <begin position="177"/>
        <end position="195"/>
    </location>
</feature>
<dbReference type="AlphaFoldDB" id="A0A2R8ATY8"/>
<dbReference type="GO" id="GO:0010181">
    <property type="term" value="F:FMN binding"/>
    <property type="evidence" value="ECO:0007669"/>
    <property type="project" value="UniProtKB-UniRule"/>
</dbReference>
<feature type="transmembrane region" description="Helical" evidence="7">
    <location>
        <begin position="56"/>
        <end position="73"/>
    </location>
</feature>
<keyword evidence="5 7" id="KW-0408">Iron</keyword>
<dbReference type="InterPro" id="IPR022837">
    <property type="entry name" value="MsrQ-like"/>
</dbReference>
<dbReference type="Pfam" id="PF01794">
    <property type="entry name" value="Ferric_reduct"/>
    <property type="match status" value="1"/>
</dbReference>
<dbReference type="GO" id="GO:0016679">
    <property type="term" value="F:oxidoreductase activity, acting on diphenols and related substances as donors"/>
    <property type="evidence" value="ECO:0007669"/>
    <property type="project" value="TreeGrafter"/>
</dbReference>
<comment type="function">
    <text evidence="7">Part of the MsrPQ system that repairs oxidized periplasmic proteins containing methionine sulfoxide residues (Met-O), using respiratory chain electrons. Thus protects these proteins from oxidative-stress damage caused by reactive species of oxygen and chlorine generated by the host defense mechanisms. MsrPQ is essential for the maintenance of envelope integrity under bleach stress, rescuing a wide series of structurally unrelated periplasmic proteins from methionine oxidation. MsrQ provides electrons for reduction to the reductase catalytic subunit MsrP, using the quinone pool of the respiratory chain.</text>
</comment>
<dbReference type="EMBL" id="OMOI01000002">
    <property type="protein sequence ID" value="SPF79329.1"/>
    <property type="molecule type" value="Genomic_DNA"/>
</dbReference>
<dbReference type="GO" id="GO:0030091">
    <property type="term" value="P:protein repair"/>
    <property type="evidence" value="ECO:0007669"/>
    <property type="project" value="UniProtKB-UniRule"/>
</dbReference>
<keyword evidence="4 7" id="KW-1133">Transmembrane helix</keyword>
<dbReference type="GO" id="GO:0009055">
    <property type="term" value="F:electron transfer activity"/>
    <property type="evidence" value="ECO:0007669"/>
    <property type="project" value="UniProtKB-UniRule"/>
</dbReference>
<evidence type="ECO:0000256" key="4">
    <source>
        <dbReference type="ARBA" id="ARBA00022989"/>
    </source>
</evidence>
<keyword evidence="2 7" id="KW-0813">Transport</keyword>
<evidence type="ECO:0000256" key="6">
    <source>
        <dbReference type="ARBA" id="ARBA00023136"/>
    </source>
</evidence>
<evidence type="ECO:0000256" key="5">
    <source>
        <dbReference type="ARBA" id="ARBA00023004"/>
    </source>
</evidence>
<keyword evidence="7" id="KW-0349">Heme</keyword>
<name>A0A2R8ATY8_9RHOB</name>
<comment type="subunit">
    <text evidence="7">Heterodimer of a catalytic subunit (MsrP) and a heme-binding subunit (MsrQ).</text>
</comment>
<evidence type="ECO:0000256" key="1">
    <source>
        <dbReference type="ARBA" id="ARBA00004141"/>
    </source>
</evidence>
<evidence type="ECO:0000313" key="9">
    <source>
        <dbReference type="EMBL" id="SPF79329.1"/>
    </source>
</evidence>
<proteinExistence type="inferred from homology"/>
<protein>
    <recommendedName>
        <fullName evidence="7">Protein-methionine-sulfoxide reductase heme-binding subunit MsrQ</fullName>
    </recommendedName>
    <alternativeName>
        <fullName evidence="7">Flavocytochrome MsrQ</fullName>
    </alternativeName>
</protein>
<feature type="domain" description="Ferric oxidoreductase" evidence="8">
    <location>
        <begin position="66"/>
        <end position="164"/>
    </location>
</feature>
<keyword evidence="7" id="KW-0249">Electron transport</keyword>
<evidence type="ECO:0000256" key="3">
    <source>
        <dbReference type="ARBA" id="ARBA00022692"/>
    </source>
</evidence>
<feature type="transmembrane region" description="Helical" evidence="7">
    <location>
        <begin position="120"/>
        <end position="141"/>
    </location>
</feature>
<dbReference type="Proteomes" id="UP000244911">
    <property type="component" value="Unassembled WGS sequence"/>
</dbReference>